<accession>K1PGB0</accession>
<dbReference type="AlphaFoldDB" id="K1PGB0"/>
<organism evidence="7">
    <name type="scientific">Magallana gigas</name>
    <name type="common">Pacific oyster</name>
    <name type="synonym">Crassostrea gigas</name>
    <dbReference type="NCBI Taxonomy" id="29159"/>
    <lineage>
        <taxon>Eukaryota</taxon>
        <taxon>Metazoa</taxon>
        <taxon>Spiralia</taxon>
        <taxon>Lophotrochozoa</taxon>
        <taxon>Mollusca</taxon>
        <taxon>Bivalvia</taxon>
        <taxon>Autobranchia</taxon>
        <taxon>Pteriomorphia</taxon>
        <taxon>Ostreida</taxon>
        <taxon>Ostreoidea</taxon>
        <taxon>Ostreidae</taxon>
        <taxon>Magallana</taxon>
    </lineage>
</organism>
<feature type="compositionally biased region" description="Basic and acidic residues" evidence="5">
    <location>
        <begin position="83"/>
        <end position="95"/>
    </location>
</feature>
<keyword evidence="3" id="KW-0285">Flavoprotein</keyword>
<dbReference type="PANTHER" id="PTHR11455:SF30">
    <property type="entry name" value="CRYPTOCHROME-1"/>
    <property type="match status" value="1"/>
</dbReference>
<dbReference type="GO" id="GO:0005737">
    <property type="term" value="C:cytoplasm"/>
    <property type="evidence" value="ECO:0007669"/>
    <property type="project" value="TreeGrafter"/>
</dbReference>
<gene>
    <name evidence="7" type="ORF">CGI_10001065</name>
</gene>
<dbReference type="GO" id="GO:0005634">
    <property type="term" value="C:nucleus"/>
    <property type="evidence" value="ECO:0007669"/>
    <property type="project" value="TreeGrafter"/>
</dbReference>
<evidence type="ECO:0000313" key="7">
    <source>
        <dbReference type="EMBL" id="EKC22957.1"/>
    </source>
</evidence>
<protein>
    <submittedName>
        <fullName evidence="7">Cryptochrome-2</fullName>
    </submittedName>
</protein>
<dbReference type="InterPro" id="IPR005101">
    <property type="entry name" value="Cryptochr/Photolyase_FAD-bd"/>
</dbReference>
<reference evidence="7" key="1">
    <citation type="journal article" date="2012" name="Nature">
        <title>The oyster genome reveals stress adaptation and complexity of shell formation.</title>
        <authorList>
            <person name="Zhang G."/>
            <person name="Fang X."/>
            <person name="Guo X."/>
            <person name="Li L."/>
            <person name="Luo R."/>
            <person name="Xu F."/>
            <person name="Yang P."/>
            <person name="Zhang L."/>
            <person name="Wang X."/>
            <person name="Qi H."/>
            <person name="Xiong Z."/>
            <person name="Que H."/>
            <person name="Xie Y."/>
            <person name="Holland P.W."/>
            <person name="Paps J."/>
            <person name="Zhu Y."/>
            <person name="Wu F."/>
            <person name="Chen Y."/>
            <person name="Wang J."/>
            <person name="Peng C."/>
            <person name="Meng J."/>
            <person name="Yang L."/>
            <person name="Liu J."/>
            <person name="Wen B."/>
            <person name="Zhang N."/>
            <person name="Huang Z."/>
            <person name="Zhu Q."/>
            <person name="Feng Y."/>
            <person name="Mount A."/>
            <person name="Hedgecock D."/>
            <person name="Xu Z."/>
            <person name="Liu Y."/>
            <person name="Domazet-Loso T."/>
            <person name="Du Y."/>
            <person name="Sun X."/>
            <person name="Zhang S."/>
            <person name="Liu B."/>
            <person name="Cheng P."/>
            <person name="Jiang X."/>
            <person name="Li J."/>
            <person name="Fan D."/>
            <person name="Wang W."/>
            <person name="Fu W."/>
            <person name="Wang T."/>
            <person name="Wang B."/>
            <person name="Zhang J."/>
            <person name="Peng Z."/>
            <person name="Li Y."/>
            <person name="Li N."/>
            <person name="Wang J."/>
            <person name="Chen M."/>
            <person name="He Y."/>
            <person name="Tan F."/>
            <person name="Song X."/>
            <person name="Zheng Q."/>
            <person name="Huang R."/>
            <person name="Yang H."/>
            <person name="Du X."/>
            <person name="Chen L."/>
            <person name="Yang M."/>
            <person name="Gaffney P.M."/>
            <person name="Wang S."/>
            <person name="Luo L."/>
            <person name="She Z."/>
            <person name="Ming Y."/>
            <person name="Huang W."/>
            <person name="Zhang S."/>
            <person name="Huang B."/>
            <person name="Zhang Y."/>
            <person name="Qu T."/>
            <person name="Ni P."/>
            <person name="Miao G."/>
            <person name="Wang J."/>
            <person name="Wang Q."/>
            <person name="Steinberg C.E."/>
            <person name="Wang H."/>
            <person name="Li N."/>
            <person name="Qian L."/>
            <person name="Zhang G."/>
            <person name="Li Y."/>
            <person name="Yang H."/>
            <person name="Liu X."/>
            <person name="Wang J."/>
            <person name="Yin Y."/>
            <person name="Wang J."/>
        </authorList>
    </citation>
    <scope>NUCLEOTIDE SEQUENCE [LARGE SCALE GENOMIC DNA]</scope>
    <source>
        <strain evidence="7">05x7-T-G4-1.051#20</strain>
    </source>
</reference>
<name>K1PGB0_MAGGI</name>
<dbReference type="GO" id="GO:0045892">
    <property type="term" value="P:negative regulation of DNA-templated transcription"/>
    <property type="evidence" value="ECO:0007669"/>
    <property type="project" value="TreeGrafter"/>
</dbReference>
<evidence type="ECO:0000256" key="3">
    <source>
        <dbReference type="ARBA" id="ARBA00022630"/>
    </source>
</evidence>
<feature type="domain" description="Cryptochrome/DNA photolyase FAD-binding" evidence="6">
    <location>
        <begin position="12"/>
        <end position="64"/>
    </location>
</feature>
<sequence length="120" mass="13344">MLLSGSLHKGNPVLKGYPAKYIYEPWTAPESVQRAAKCIIGKDYPVPMVNHAEVSKLNTGRMKQVYQQLAVYASIASVPKQIHSEEPYSKHEKAMHSGNHPSRVAMLENTDRGNHSQMSA</sequence>
<dbReference type="GO" id="GO:0003677">
    <property type="term" value="F:DNA binding"/>
    <property type="evidence" value="ECO:0007669"/>
    <property type="project" value="TreeGrafter"/>
</dbReference>
<dbReference type="Pfam" id="PF03441">
    <property type="entry name" value="FAD_binding_7"/>
    <property type="match status" value="1"/>
</dbReference>
<feature type="region of interest" description="Disordered" evidence="5">
    <location>
        <begin position="83"/>
        <end position="120"/>
    </location>
</feature>
<dbReference type="Gene3D" id="1.10.579.10">
    <property type="entry name" value="DNA Cyclobutane Dipyrimidine Photolyase, subunit A, domain 3"/>
    <property type="match status" value="1"/>
</dbReference>
<dbReference type="GO" id="GO:0071949">
    <property type="term" value="F:FAD binding"/>
    <property type="evidence" value="ECO:0007669"/>
    <property type="project" value="TreeGrafter"/>
</dbReference>
<dbReference type="GO" id="GO:0043153">
    <property type="term" value="P:entrainment of circadian clock by photoperiod"/>
    <property type="evidence" value="ECO:0007669"/>
    <property type="project" value="TreeGrafter"/>
</dbReference>
<comment type="similarity">
    <text evidence="2">Belongs to the DNA photolyase class-1 family.</text>
</comment>
<evidence type="ECO:0000259" key="6">
    <source>
        <dbReference type="Pfam" id="PF03441"/>
    </source>
</evidence>
<evidence type="ECO:0000256" key="2">
    <source>
        <dbReference type="ARBA" id="ARBA00005862"/>
    </source>
</evidence>
<dbReference type="InterPro" id="IPR036134">
    <property type="entry name" value="Crypto/Photolyase_FAD-like_sf"/>
</dbReference>
<dbReference type="InParanoid" id="K1PGB0"/>
<dbReference type="EMBL" id="JH817699">
    <property type="protein sequence ID" value="EKC22957.1"/>
    <property type="molecule type" value="Genomic_DNA"/>
</dbReference>
<keyword evidence="4" id="KW-0274">FAD</keyword>
<dbReference type="GO" id="GO:0032922">
    <property type="term" value="P:circadian regulation of gene expression"/>
    <property type="evidence" value="ECO:0007669"/>
    <property type="project" value="TreeGrafter"/>
</dbReference>
<dbReference type="SUPFAM" id="SSF48173">
    <property type="entry name" value="Cryptochrome/photolyase FAD-binding domain"/>
    <property type="match status" value="1"/>
</dbReference>
<dbReference type="InterPro" id="IPR002081">
    <property type="entry name" value="Cryptochrome/DNA_photolyase_1"/>
</dbReference>
<evidence type="ECO:0000256" key="5">
    <source>
        <dbReference type="SAM" id="MobiDB-lite"/>
    </source>
</evidence>
<comment type="cofactor">
    <cofactor evidence="1">
        <name>FAD</name>
        <dbReference type="ChEBI" id="CHEBI:57692"/>
    </cofactor>
</comment>
<evidence type="ECO:0000256" key="1">
    <source>
        <dbReference type="ARBA" id="ARBA00001974"/>
    </source>
</evidence>
<evidence type="ECO:0000256" key="4">
    <source>
        <dbReference type="ARBA" id="ARBA00022827"/>
    </source>
</evidence>
<proteinExistence type="inferred from homology"/>
<dbReference type="PANTHER" id="PTHR11455">
    <property type="entry name" value="CRYPTOCHROME"/>
    <property type="match status" value="1"/>
</dbReference>
<dbReference type="HOGENOM" id="CLU_2051881_0_0_1"/>